<evidence type="ECO:0008006" key="3">
    <source>
        <dbReference type="Google" id="ProtNLM"/>
    </source>
</evidence>
<organism evidence="1 2">
    <name type="scientific">Streptomyces synnematoformans</name>
    <dbReference type="NCBI Taxonomy" id="415721"/>
    <lineage>
        <taxon>Bacteria</taxon>
        <taxon>Bacillati</taxon>
        <taxon>Actinomycetota</taxon>
        <taxon>Actinomycetes</taxon>
        <taxon>Kitasatosporales</taxon>
        <taxon>Streptomycetaceae</taxon>
        <taxon>Streptomyces</taxon>
    </lineage>
</organism>
<sequence>MADITKIVARILTADIAEAKTDSGTLYLGIAGREFVLETPANDLEQGATDEFVLGDGANVDQAVYNDPRKPQLTTEDLDRYPAYLRYLGTDGWCLERATVTVNPGDDSHVFDNLDLQGLGEERRIWLRNDYGQQVGLRRTAGRSSAGSGQGGGTTVGRRLVFGNVDAEGNAVSGSGDFWVTRESTGRYAIVFQNAFTTLPSVTSNIWGDGWYTLDNTQAAVIETGRIVIVTGNSNGQYSNRGFSFQVVG</sequence>
<name>A0ABN2XM62_9ACTN</name>
<dbReference type="EMBL" id="BAAAPF010000021">
    <property type="protein sequence ID" value="GAA2113890.1"/>
    <property type="molecule type" value="Genomic_DNA"/>
</dbReference>
<dbReference type="RefSeq" id="WP_344288750.1">
    <property type="nucleotide sequence ID" value="NZ_BAAAPF010000021.1"/>
</dbReference>
<evidence type="ECO:0000313" key="1">
    <source>
        <dbReference type="EMBL" id="GAA2113890.1"/>
    </source>
</evidence>
<evidence type="ECO:0000313" key="2">
    <source>
        <dbReference type="Proteomes" id="UP001500443"/>
    </source>
</evidence>
<comment type="caution">
    <text evidence="1">The sequence shown here is derived from an EMBL/GenBank/DDBJ whole genome shotgun (WGS) entry which is preliminary data.</text>
</comment>
<reference evidence="1 2" key="1">
    <citation type="journal article" date="2019" name="Int. J. Syst. Evol. Microbiol.">
        <title>The Global Catalogue of Microorganisms (GCM) 10K type strain sequencing project: providing services to taxonomists for standard genome sequencing and annotation.</title>
        <authorList>
            <consortium name="The Broad Institute Genomics Platform"/>
            <consortium name="The Broad Institute Genome Sequencing Center for Infectious Disease"/>
            <person name="Wu L."/>
            <person name="Ma J."/>
        </authorList>
    </citation>
    <scope>NUCLEOTIDE SEQUENCE [LARGE SCALE GENOMIC DNA]</scope>
    <source>
        <strain evidence="1 2">JCM 15481</strain>
    </source>
</reference>
<keyword evidence="2" id="KW-1185">Reference proteome</keyword>
<proteinExistence type="predicted"/>
<dbReference type="Proteomes" id="UP001500443">
    <property type="component" value="Unassembled WGS sequence"/>
</dbReference>
<protein>
    <recommendedName>
        <fullName evidence="3">Minor tail protein</fullName>
    </recommendedName>
</protein>
<accession>A0ABN2XM62</accession>
<gene>
    <name evidence="1" type="ORF">GCM10009802_12880</name>
</gene>